<comment type="caution">
    <text evidence="2">The sequence shown here is derived from an EMBL/GenBank/DDBJ whole genome shotgun (WGS) entry which is preliminary data.</text>
</comment>
<gene>
    <name evidence="2" type="ORF">CAUJ_LOCUS13145</name>
</gene>
<sequence>MARFWCFLAVLLMLTAFSSAQFMYPYAGISPSAYPTVYGPTYNYPRYGYSYGAPDIIYKNAKFTKFVGQKEE</sequence>
<reference evidence="2" key="1">
    <citation type="submission" date="2020-10" db="EMBL/GenBank/DDBJ databases">
        <authorList>
            <person name="Kikuchi T."/>
        </authorList>
    </citation>
    <scope>NUCLEOTIDE SEQUENCE</scope>
    <source>
        <strain evidence="2">NKZ352</strain>
    </source>
</reference>
<evidence type="ECO:0000313" key="2">
    <source>
        <dbReference type="EMBL" id="CAD6197236.1"/>
    </source>
</evidence>
<feature type="chain" id="PRO_5035810061" evidence="1">
    <location>
        <begin position="21"/>
        <end position="72"/>
    </location>
</feature>
<accession>A0A8S1HKR9</accession>
<keyword evidence="3" id="KW-1185">Reference proteome</keyword>
<feature type="signal peptide" evidence="1">
    <location>
        <begin position="1"/>
        <end position="20"/>
    </location>
</feature>
<evidence type="ECO:0000256" key="1">
    <source>
        <dbReference type="SAM" id="SignalP"/>
    </source>
</evidence>
<name>A0A8S1HKR9_9PELO</name>
<dbReference type="Proteomes" id="UP000835052">
    <property type="component" value="Unassembled WGS sequence"/>
</dbReference>
<organism evidence="2 3">
    <name type="scientific">Caenorhabditis auriculariae</name>
    <dbReference type="NCBI Taxonomy" id="2777116"/>
    <lineage>
        <taxon>Eukaryota</taxon>
        <taxon>Metazoa</taxon>
        <taxon>Ecdysozoa</taxon>
        <taxon>Nematoda</taxon>
        <taxon>Chromadorea</taxon>
        <taxon>Rhabditida</taxon>
        <taxon>Rhabditina</taxon>
        <taxon>Rhabditomorpha</taxon>
        <taxon>Rhabditoidea</taxon>
        <taxon>Rhabditidae</taxon>
        <taxon>Peloderinae</taxon>
        <taxon>Caenorhabditis</taxon>
    </lineage>
</organism>
<protein>
    <submittedName>
        <fullName evidence="2">Uncharacterized protein</fullName>
    </submittedName>
</protein>
<dbReference type="AlphaFoldDB" id="A0A8S1HKR9"/>
<keyword evidence="1" id="KW-0732">Signal</keyword>
<evidence type="ECO:0000313" key="3">
    <source>
        <dbReference type="Proteomes" id="UP000835052"/>
    </source>
</evidence>
<proteinExistence type="predicted"/>
<dbReference type="EMBL" id="CAJGYM010000088">
    <property type="protein sequence ID" value="CAD6197236.1"/>
    <property type="molecule type" value="Genomic_DNA"/>
</dbReference>